<evidence type="ECO:0000313" key="9">
    <source>
        <dbReference type="EMBL" id="AEI88699.1"/>
    </source>
</evidence>
<evidence type="ECO:0000259" key="7">
    <source>
        <dbReference type="Pfam" id="PF02683"/>
    </source>
</evidence>
<evidence type="ECO:0000313" key="10">
    <source>
        <dbReference type="Proteomes" id="UP000006639"/>
    </source>
</evidence>
<dbReference type="Pfam" id="PF13899">
    <property type="entry name" value="Thioredoxin_7"/>
    <property type="match status" value="1"/>
</dbReference>
<dbReference type="HOGENOM" id="CLU_014657_1_2_5"/>
<evidence type="ECO:0000256" key="3">
    <source>
        <dbReference type="ARBA" id="ARBA00022748"/>
    </source>
</evidence>
<dbReference type="PANTHER" id="PTHR32234">
    <property type="entry name" value="THIOL:DISULFIDE INTERCHANGE PROTEIN DSBD"/>
    <property type="match status" value="1"/>
</dbReference>
<dbReference type="PANTHER" id="PTHR32234:SF3">
    <property type="entry name" value="SUPPRESSION OF COPPER SENSITIVITY PROTEIN"/>
    <property type="match status" value="1"/>
</dbReference>
<feature type="transmembrane region" description="Helical" evidence="6">
    <location>
        <begin position="331"/>
        <end position="353"/>
    </location>
</feature>
<feature type="transmembrane region" description="Helical" evidence="6">
    <location>
        <begin position="214"/>
        <end position="232"/>
    </location>
</feature>
<dbReference type="Pfam" id="PF11412">
    <property type="entry name" value="DsbD_N"/>
    <property type="match status" value="1"/>
</dbReference>
<protein>
    <submittedName>
        <fullName evidence="9">Thiol:disulfide interchange protein</fullName>
    </submittedName>
</protein>
<keyword evidence="3" id="KW-0201">Cytochrome c-type biogenesis</keyword>
<dbReference type="OrthoDB" id="9811036at2"/>
<keyword evidence="5 6" id="KW-0472">Membrane</keyword>
<feature type="transmembrane region" description="Helical" evidence="6">
    <location>
        <begin position="252"/>
        <end position="274"/>
    </location>
</feature>
<dbReference type="KEGG" id="mmn:midi_00389"/>
<sequence length="564" mass="64195">MLHKKFILFFVYLFLFNDFCYAKDAPELVSQKEQLKEPVRFELSQEKDKLLIDLIIEDGYHIYSNKKGDIGYPFQLTLTNISNLANYKVFFPVGLSLKNDPHQNISYVYEKNTRIVIELVPLDPQKLIEVQLDLEYGACKDFCAIFSKQIDYTFESQLAQKSTTTYLNELLFMVIFGMIGGLFLNFMPCVLPVLSLKIFGIIRSKKFANTKTELLCTIAGIISAFVVLAAVVVSLRNLGRSVGWGMHFHEPIFLMALVIILMLFANNLWGNFAVNLKVSNKILDKLVNISEKNWRYLSSFASGVLTTLLATPCAAPYISTSVAFAITQKSYAIFIIYLSIGLGMALPYILMITAPNILKIFPKPGVWTLKLQKVMALCLVATTLWLLYILFYQLTLKSFLLFIAILVTTRFILSNTRDTRSLIVIATVLAVSSIATPLLINKLETNQNLESDARWSPYDSHTLSHLLEENRIVLLDVTASWCVNCHYNKYFVLEQEGLIDFLERRNVVLMRVDYTKKSEETAQLIKEHNRVGIPLNIVYCPKTKIILPEILSQKDIVNAVNQCN</sequence>
<dbReference type="InterPro" id="IPR036249">
    <property type="entry name" value="Thioredoxin-like_sf"/>
</dbReference>
<keyword evidence="4 6" id="KW-1133">Transmembrane helix</keyword>
<dbReference type="InterPro" id="IPR036929">
    <property type="entry name" value="DsbDN_sf"/>
</dbReference>
<keyword evidence="2 6" id="KW-0812">Transmembrane</keyword>
<dbReference type="SUPFAM" id="SSF52833">
    <property type="entry name" value="Thioredoxin-like"/>
    <property type="match status" value="1"/>
</dbReference>
<dbReference type="GO" id="GO:0017004">
    <property type="term" value="P:cytochrome complex assembly"/>
    <property type="evidence" value="ECO:0007669"/>
    <property type="project" value="UniProtKB-KW"/>
</dbReference>
<feature type="domain" description="Cytochrome C biogenesis protein transmembrane" evidence="7">
    <location>
        <begin position="173"/>
        <end position="387"/>
    </location>
</feature>
<evidence type="ECO:0000256" key="4">
    <source>
        <dbReference type="ARBA" id="ARBA00022989"/>
    </source>
</evidence>
<gene>
    <name evidence="9" type="ordered locus">midi_00389</name>
</gene>
<keyword evidence="10" id="KW-1185">Reference proteome</keyword>
<dbReference type="InterPro" id="IPR003834">
    <property type="entry name" value="Cyt_c_assmbl_TM_dom"/>
</dbReference>
<evidence type="ECO:0000256" key="2">
    <source>
        <dbReference type="ARBA" id="ARBA00022692"/>
    </source>
</evidence>
<proteinExistence type="predicted"/>
<dbReference type="GO" id="GO:0016020">
    <property type="term" value="C:membrane"/>
    <property type="evidence" value="ECO:0007669"/>
    <property type="project" value="UniProtKB-SubCell"/>
</dbReference>
<name>F7XVK0_MIDMI</name>
<organism evidence="9 10">
    <name type="scientific">Midichloria mitochondrii (strain IricVA)</name>
    <dbReference type="NCBI Taxonomy" id="696127"/>
    <lineage>
        <taxon>Bacteria</taxon>
        <taxon>Pseudomonadati</taxon>
        <taxon>Pseudomonadota</taxon>
        <taxon>Alphaproteobacteria</taxon>
        <taxon>Rickettsiales</taxon>
        <taxon>Candidatus Midichloriaceae</taxon>
        <taxon>Candidatus Midichloria</taxon>
    </lineage>
</organism>
<evidence type="ECO:0000259" key="8">
    <source>
        <dbReference type="Pfam" id="PF11412"/>
    </source>
</evidence>
<dbReference type="InterPro" id="IPR028250">
    <property type="entry name" value="DsbDN"/>
</dbReference>
<feature type="transmembrane region" description="Helical" evidence="6">
    <location>
        <begin position="422"/>
        <end position="440"/>
    </location>
</feature>
<dbReference type="GO" id="GO:0045454">
    <property type="term" value="P:cell redox homeostasis"/>
    <property type="evidence" value="ECO:0007669"/>
    <property type="project" value="TreeGrafter"/>
</dbReference>
<dbReference type="Proteomes" id="UP000006639">
    <property type="component" value="Chromosome"/>
</dbReference>
<feature type="domain" description="Thiol:disulfide interchange protein DsbD N-terminal" evidence="8">
    <location>
        <begin position="39"/>
        <end position="147"/>
    </location>
</feature>
<reference evidence="9 10" key="1">
    <citation type="journal article" date="2011" name="Mol. Biol. Evol.">
        <title>Phylogenomic evidence for the presence of a flagellum and cbb3 oxidase in the free-living mitochondrial ancestor.</title>
        <authorList>
            <person name="Sassera D."/>
            <person name="Lo N."/>
            <person name="Epis S."/>
            <person name="D'Auria G."/>
            <person name="Montagna M."/>
            <person name="Comandatore F."/>
            <person name="Horner D."/>
            <person name="Pereto J."/>
            <person name="Luciano A.M."/>
            <person name="Franciosi F."/>
            <person name="Ferri E."/>
            <person name="Crotti E."/>
            <person name="Bazzocchi C."/>
            <person name="Daffonchio D."/>
            <person name="Sacchi L."/>
            <person name="Moya A."/>
            <person name="Latorre A."/>
            <person name="Bandi C."/>
        </authorList>
    </citation>
    <scope>NUCLEOTIDE SEQUENCE [LARGE SCALE GENOMIC DNA]</scope>
    <source>
        <strain evidence="9 10">IricVA</strain>
    </source>
</reference>
<feature type="transmembrane region" description="Helical" evidence="6">
    <location>
        <begin position="398"/>
        <end position="415"/>
    </location>
</feature>
<evidence type="ECO:0000256" key="5">
    <source>
        <dbReference type="ARBA" id="ARBA00023136"/>
    </source>
</evidence>
<dbReference type="EMBL" id="CP002130">
    <property type="protein sequence ID" value="AEI88699.1"/>
    <property type="molecule type" value="Genomic_DNA"/>
</dbReference>
<dbReference type="AlphaFoldDB" id="F7XVK0"/>
<evidence type="ECO:0000256" key="6">
    <source>
        <dbReference type="SAM" id="Phobius"/>
    </source>
</evidence>
<dbReference type="Gene3D" id="2.60.40.1250">
    <property type="entry name" value="Thiol:disulfide interchange protein DsbD, N-terminal domain"/>
    <property type="match status" value="1"/>
</dbReference>
<evidence type="ECO:0000256" key="1">
    <source>
        <dbReference type="ARBA" id="ARBA00004141"/>
    </source>
</evidence>
<dbReference type="Pfam" id="PF02683">
    <property type="entry name" value="DsbD_TM"/>
    <property type="match status" value="1"/>
</dbReference>
<dbReference type="RefSeq" id="WP_013950911.1">
    <property type="nucleotide sequence ID" value="NC_015722.1"/>
</dbReference>
<accession>F7XVK0</accession>
<feature type="transmembrane region" description="Helical" evidence="6">
    <location>
        <begin position="294"/>
        <end position="319"/>
    </location>
</feature>
<dbReference type="GO" id="GO:0015035">
    <property type="term" value="F:protein-disulfide reductase activity"/>
    <property type="evidence" value="ECO:0007669"/>
    <property type="project" value="TreeGrafter"/>
</dbReference>
<dbReference type="STRING" id="696127.midi_00389"/>
<comment type="subcellular location">
    <subcellularLocation>
        <location evidence="1">Membrane</location>
        <topology evidence="1">Multi-pass membrane protein</topology>
    </subcellularLocation>
</comment>
<dbReference type="Gene3D" id="3.40.30.10">
    <property type="entry name" value="Glutaredoxin"/>
    <property type="match status" value="1"/>
</dbReference>
<feature type="transmembrane region" description="Helical" evidence="6">
    <location>
        <begin position="374"/>
        <end position="392"/>
    </location>
</feature>
<feature type="transmembrane region" description="Helical" evidence="6">
    <location>
        <begin position="170"/>
        <end position="194"/>
    </location>
</feature>